<proteinExistence type="predicted"/>
<evidence type="ECO:0000256" key="1">
    <source>
        <dbReference type="ARBA" id="ARBA00007789"/>
    </source>
</evidence>
<dbReference type="RefSeq" id="WP_249737124.1">
    <property type="nucleotide sequence ID" value="NZ_JAKNCJ010000002.1"/>
</dbReference>
<dbReference type="EMBL" id="JAKNCJ010000002">
    <property type="protein sequence ID" value="MCL6423028.1"/>
    <property type="molecule type" value="Genomic_DNA"/>
</dbReference>
<dbReference type="CDD" id="cd00347">
    <property type="entry name" value="Flavin_utilizing_monoxygenases"/>
    <property type="match status" value="1"/>
</dbReference>
<evidence type="ECO:0000259" key="2">
    <source>
        <dbReference type="Pfam" id="PF00296"/>
    </source>
</evidence>
<protein>
    <submittedName>
        <fullName evidence="3">LLM class flavin-dependent oxidoreductase</fullName>
    </submittedName>
</protein>
<comment type="caution">
    <text evidence="3">The sequence shown here is derived from an EMBL/GenBank/DDBJ whole genome shotgun (WGS) entry which is preliminary data.</text>
</comment>
<dbReference type="NCBIfam" id="TIGR03558">
    <property type="entry name" value="oxido_grp_1"/>
    <property type="match status" value="1"/>
</dbReference>
<reference evidence="3" key="1">
    <citation type="submission" date="2022-02" db="EMBL/GenBank/DDBJ databases">
        <authorList>
            <person name="Lee M."/>
            <person name="Kim S.-J."/>
            <person name="Jung M.-Y."/>
        </authorList>
    </citation>
    <scope>NUCLEOTIDE SEQUENCE</scope>
    <source>
        <strain evidence="3">JHP9</strain>
    </source>
</reference>
<feature type="domain" description="Luciferase-like" evidence="2">
    <location>
        <begin position="24"/>
        <end position="307"/>
    </location>
</feature>
<dbReference type="InterPro" id="IPR019949">
    <property type="entry name" value="CmoO-like"/>
</dbReference>
<keyword evidence="4" id="KW-1185">Reference proteome</keyword>
<dbReference type="InterPro" id="IPR011251">
    <property type="entry name" value="Luciferase-like_dom"/>
</dbReference>
<evidence type="ECO:0000313" key="3">
    <source>
        <dbReference type="EMBL" id="MCL6423028.1"/>
    </source>
</evidence>
<sequence>MSSPRVPLSILDLVPMSEGMRPREAIASSMRAAQLADRLGYARYWFAEHHNTGALASNATSILIGQAAGMTERIRIGSGGVMLPNHAPLAVIEQFGTLVQLHGDRIDLGLGRAPGTDPLTAQLLARTSAEPEAFIAAVEQMRLWSGTHDPGYLRITAPVAEGTEVPMWILGSTANGAQLAGQLGMPFSVASHFAPAGFERAIEAYRRSFDPAAETAQISEPRVMVGVNVIVAETDEEAQRQFSTLQQMFLGILRGERQKIQPPRDLAELADPSLRARIDETLAVRAVGSPETVVRELESLVRRTGADELIFTGYYFDHADRDRALELLARAWGLQG</sequence>
<dbReference type="InterPro" id="IPR036661">
    <property type="entry name" value="Luciferase-like_sf"/>
</dbReference>
<name>A0ABT0QZF4_9MICO</name>
<comment type="similarity">
    <text evidence="1">To bacterial alkanal monooxygenase alpha and beta chains.</text>
</comment>
<dbReference type="Gene3D" id="3.20.20.30">
    <property type="entry name" value="Luciferase-like domain"/>
    <property type="match status" value="1"/>
</dbReference>
<dbReference type="Pfam" id="PF00296">
    <property type="entry name" value="Bac_luciferase"/>
    <property type="match status" value="1"/>
</dbReference>
<organism evidence="3 4">
    <name type="scientific">Brachybacterium equifaecis</name>
    <dbReference type="NCBI Taxonomy" id="2910770"/>
    <lineage>
        <taxon>Bacteria</taxon>
        <taxon>Bacillati</taxon>
        <taxon>Actinomycetota</taxon>
        <taxon>Actinomycetes</taxon>
        <taxon>Micrococcales</taxon>
        <taxon>Dermabacteraceae</taxon>
        <taxon>Brachybacterium</taxon>
    </lineage>
</organism>
<dbReference type="PANTHER" id="PTHR30137">
    <property type="entry name" value="LUCIFERASE-LIKE MONOOXYGENASE"/>
    <property type="match status" value="1"/>
</dbReference>
<accession>A0ABT0QZF4</accession>
<dbReference type="Proteomes" id="UP001203761">
    <property type="component" value="Unassembled WGS sequence"/>
</dbReference>
<dbReference type="PANTHER" id="PTHR30137:SF6">
    <property type="entry name" value="LUCIFERASE-LIKE MONOOXYGENASE"/>
    <property type="match status" value="1"/>
</dbReference>
<evidence type="ECO:0000313" key="4">
    <source>
        <dbReference type="Proteomes" id="UP001203761"/>
    </source>
</evidence>
<dbReference type="InterPro" id="IPR050766">
    <property type="entry name" value="Bact_Lucif_Oxidored"/>
</dbReference>
<dbReference type="SUPFAM" id="SSF51679">
    <property type="entry name" value="Bacterial luciferase-like"/>
    <property type="match status" value="1"/>
</dbReference>
<gene>
    <name evidence="3" type="ORF">Bequi_06435</name>
</gene>